<dbReference type="PRINTS" id="PR00032">
    <property type="entry name" value="HTHARAC"/>
</dbReference>
<name>A0ABV3SKC6_9HYPH</name>
<evidence type="ECO:0000313" key="5">
    <source>
        <dbReference type="EMBL" id="MEX0407164.1"/>
    </source>
</evidence>
<gene>
    <name evidence="5" type="ORF">ABGN05_15975</name>
</gene>
<protein>
    <submittedName>
        <fullName evidence="5">AraC family transcriptional regulator</fullName>
    </submittedName>
</protein>
<dbReference type="RefSeq" id="WP_367955032.1">
    <property type="nucleotide sequence ID" value="NZ_JBDPGJ010000003.1"/>
</dbReference>
<dbReference type="SUPFAM" id="SSF51182">
    <property type="entry name" value="RmlC-like cupins"/>
    <property type="match status" value="1"/>
</dbReference>
<evidence type="ECO:0000256" key="1">
    <source>
        <dbReference type="ARBA" id="ARBA00023015"/>
    </source>
</evidence>
<dbReference type="InterPro" id="IPR009057">
    <property type="entry name" value="Homeodomain-like_sf"/>
</dbReference>
<accession>A0ABV3SKC6</accession>
<dbReference type="Proteomes" id="UP001556692">
    <property type="component" value="Unassembled WGS sequence"/>
</dbReference>
<keyword evidence="3" id="KW-0804">Transcription</keyword>
<dbReference type="SUPFAM" id="SSF46689">
    <property type="entry name" value="Homeodomain-like"/>
    <property type="match status" value="2"/>
</dbReference>
<proteinExistence type="predicted"/>
<dbReference type="InterPro" id="IPR050204">
    <property type="entry name" value="AraC_XylS_family_regulators"/>
</dbReference>
<dbReference type="PROSITE" id="PS00041">
    <property type="entry name" value="HTH_ARAC_FAMILY_1"/>
    <property type="match status" value="1"/>
</dbReference>
<dbReference type="Pfam" id="PF12833">
    <property type="entry name" value="HTH_18"/>
    <property type="match status" value="1"/>
</dbReference>
<keyword evidence="1" id="KW-0805">Transcription regulation</keyword>
<organism evidence="5 6">
    <name type="scientific">Aquibium pacificus</name>
    <dbReference type="NCBI Taxonomy" id="3153579"/>
    <lineage>
        <taxon>Bacteria</taxon>
        <taxon>Pseudomonadati</taxon>
        <taxon>Pseudomonadota</taxon>
        <taxon>Alphaproteobacteria</taxon>
        <taxon>Hyphomicrobiales</taxon>
        <taxon>Phyllobacteriaceae</taxon>
        <taxon>Aquibium</taxon>
    </lineage>
</organism>
<dbReference type="PANTHER" id="PTHR46796">
    <property type="entry name" value="HTH-TYPE TRANSCRIPTIONAL ACTIVATOR RHAS-RELATED"/>
    <property type="match status" value="1"/>
</dbReference>
<comment type="caution">
    <text evidence="5">The sequence shown here is derived from an EMBL/GenBank/DDBJ whole genome shotgun (WGS) entry which is preliminary data.</text>
</comment>
<evidence type="ECO:0000313" key="6">
    <source>
        <dbReference type="Proteomes" id="UP001556692"/>
    </source>
</evidence>
<keyword evidence="6" id="KW-1185">Reference proteome</keyword>
<dbReference type="Pfam" id="PF12852">
    <property type="entry name" value="Cupin_6"/>
    <property type="match status" value="1"/>
</dbReference>
<dbReference type="InterPro" id="IPR032783">
    <property type="entry name" value="AraC_lig"/>
</dbReference>
<dbReference type="EMBL" id="JBDPGJ010000003">
    <property type="protein sequence ID" value="MEX0407164.1"/>
    <property type="molecule type" value="Genomic_DNA"/>
</dbReference>
<evidence type="ECO:0000256" key="3">
    <source>
        <dbReference type="ARBA" id="ARBA00023163"/>
    </source>
</evidence>
<feature type="domain" description="HTH araC/xylS-type" evidence="4">
    <location>
        <begin position="212"/>
        <end position="310"/>
    </location>
</feature>
<evidence type="ECO:0000256" key="2">
    <source>
        <dbReference type="ARBA" id="ARBA00023125"/>
    </source>
</evidence>
<dbReference type="InterPro" id="IPR018060">
    <property type="entry name" value="HTH_AraC"/>
</dbReference>
<keyword evidence="2" id="KW-0238">DNA-binding</keyword>
<dbReference type="PANTHER" id="PTHR46796:SF7">
    <property type="entry name" value="ARAC FAMILY TRANSCRIPTIONAL REGULATOR"/>
    <property type="match status" value="1"/>
</dbReference>
<dbReference type="PROSITE" id="PS01124">
    <property type="entry name" value="HTH_ARAC_FAMILY_2"/>
    <property type="match status" value="1"/>
</dbReference>
<dbReference type="SMART" id="SM00342">
    <property type="entry name" value="HTH_ARAC"/>
    <property type="match status" value="1"/>
</dbReference>
<dbReference type="InterPro" id="IPR011051">
    <property type="entry name" value="RmlC_Cupin_sf"/>
</dbReference>
<evidence type="ECO:0000259" key="4">
    <source>
        <dbReference type="PROSITE" id="PS01124"/>
    </source>
</evidence>
<dbReference type="Gene3D" id="1.10.10.60">
    <property type="entry name" value="Homeodomain-like"/>
    <property type="match status" value="2"/>
</dbReference>
<dbReference type="InterPro" id="IPR018062">
    <property type="entry name" value="HTH_AraC-typ_CS"/>
</dbReference>
<dbReference type="InterPro" id="IPR020449">
    <property type="entry name" value="Tscrpt_reg_AraC-type_HTH"/>
</dbReference>
<sequence length="318" mass="34522">MLDLLSDILTRLSLRGTLYFRTSFTEPWGLRVPAFRDVARFHFVHRGEALVRIDGLTAPVHLAQGDLIVIPHGEAHVLACRHTGPEEALPLDDVLSRSGFRGYGTLVWGGEESPRDTQLICGHFALAEGSRHILFDRLPPFIHLRGYGEEAGPWLEATLKVIGAEAGGARLGGDLIALKMSEAIFAQAIRAHIEQAQRIDCGIAGFGDPHLGRALTAFHRAPAADWTVASLAREAGLSRTGFAERFSDRLGVTPMAYVTSWRMQIAREALSARGLSVAEAAEISGYASESAFSRVFKKEIGVSPAAFRQGGFARREAA</sequence>
<reference evidence="5 6" key="1">
    <citation type="submission" date="2024-05" db="EMBL/GenBank/DDBJ databases">
        <authorList>
            <person name="Jiang F."/>
        </authorList>
    </citation>
    <scope>NUCLEOTIDE SEQUENCE [LARGE SCALE GENOMIC DNA]</scope>
    <source>
        <strain evidence="5 6">LZ166</strain>
    </source>
</reference>